<sequence>MVADYFLLDSECHVAVLERMRSCLSSGGTRRRWPEFIEAVKYAYGLQLADSETPRLIDARKVLVGWYNEKHETARKKLGSSAFSFLSQVPQFALDVLLARDKDEDEDE</sequence>
<gene>
    <name evidence="1" type="ORF">PGQ11_013773</name>
</gene>
<reference evidence="1 2" key="1">
    <citation type="journal article" date="2024" name="IMA Fungus">
        <title>Apiospora arundinis, a panoply of carbohydrate-active enzymes and secondary metabolites.</title>
        <authorList>
            <person name="Sorensen T."/>
            <person name="Petersen C."/>
            <person name="Muurmann A.T."/>
            <person name="Christiansen J.V."/>
            <person name="Brundto M.L."/>
            <person name="Overgaard C.K."/>
            <person name="Boysen A.T."/>
            <person name="Wollenberg R.D."/>
            <person name="Larsen T.O."/>
            <person name="Sorensen J.L."/>
            <person name="Nielsen K.L."/>
            <person name="Sondergaard T.E."/>
        </authorList>
    </citation>
    <scope>NUCLEOTIDE SEQUENCE [LARGE SCALE GENOMIC DNA]</scope>
    <source>
        <strain evidence="1 2">AAU 773</strain>
    </source>
</reference>
<keyword evidence="2" id="KW-1185">Reference proteome</keyword>
<proteinExistence type="predicted"/>
<dbReference type="EMBL" id="JAPCWZ010000009">
    <property type="protein sequence ID" value="KAK8851294.1"/>
    <property type="molecule type" value="Genomic_DNA"/>
</dbReference>
<accession>A0ABR2HQH1</accession>
<organism evidence="1 2">
    <name type="scientific">Apiospora arundinis</name>
    <dbReference type="NCBI Taxonomy" id="335852"/>
    <lineage>
        <taxon>Eukaryota</taxon>
        <taxon>Fungi</taxon>
        <taxon>Dikarya</taxon>
        <taxon>Ascomycota</taxon>
        <taxon>Pezizomycotina</taxon>
        <taxon>Sordariomycetes</taxon>
        <taxon>Xylariomycetidae</taxon>
        <taxon>Amphisphaeriales</taxon>
        <taxon>Apiosporaceae</taxon>
        <taxon>Apiospora</taxon>
    </lineage>
</organism>
<name>A0ABR2HQH1_9PEZI</name>
<evidence type="ECO:0000313" key="1">
    <source>
        <dbReference type="EMBL" id="KAK8851294.1"/>
    </source>
</evidence>
<comment type="caution">
    <text evidence="1">The sequence shown here is derived from an EMBL/GenBank/DDBJ whole genome shotgun (WGS) entry which is preliminary data.</text>
</comment>
<dbReference type="Proteomes" id="UP001390339">
    <property type="component" value="Unassembled WGS sequence"/>
</dbReference>
<evidence type="ECO:0000313" key="2">
    <source>
        <dbReference type="Proteomes" id="UP001390339"/>
    </source>
</evidence>
<protein>
    <submittedName>
        <fullName evidence="1">Uncharacterized protein</fullName>
    </submittedName>
</protein>